<dbReference type="GO" id="GO:0009279">
    <property type="term" value="C:cell outer membrane"/>
    <property type="evidence" value="ECO:0007669"/>
    <property type="project" value="InterPro"/>
</dbReference>
<dbReference type="InterPro" id="IPR036777">
    <property type="entry name" value="Channel_Tsx-like_sf"/>
</dbReference>
<feature type="signal peptide" evidence="1">
    <location>
        <begin position="1"/>
        <end position="38"/>
    </location>
</feature>
<dbReference type="Gene3D" id="2.40.230.20">
    <property type="entry name" value="Nucleoside-specific channel-forming protein, Tsx-like"/>
    <property type="match status" value="1"/>
</dbReference>
<dbReference type="KEGG" id="abac:LuPra_00089"/>
<dbReference type="Proteomes" id="UP000076079">
    <property type="component" value="Chromosome"/>
</dbReference>
<protein>
    <submittedName>
        <fullName evidence="2">Nucleoside-specific channel-forming protein, Tsx</fullName>
    </submittedName>
</protein>
<evidence type="ECO:0000313" key="2">
    <source>
        <dbReference type="EMBL" id="AMY06925.1"/>
    </source>
</evidence>
<reference evidence="2 3" key="1">
    <citation type="journal article" date="2016" name="Genome Announc.">
        <title>First Complete Genome Sequence of a Subdivision 6 Acidobacterium Strain.</title>
        <authorList>
            <person name="Huang S."/>
            <person name="Vieira S."/>
            <person name="Bunk B."/>
            <person name="Riedel T."/>
            <person name="Sproer C."/>
            <person name="Overmann J."/>
        </authorList>
    </citation>
    <scope>NUCLEOTIDE SEQUENCE [LARGE SCALE GENOMIC DNA]</scope>
    <source>
        <strain evidence="3">DSM 100886 HEG_-6_39</strain>
    </source>
</reference>
<dbReference type="EMBL" id="CP015136">
    <property type="protein sequence ID" value="AMY06925.1"/>
    <property type="molecule type" value="Genomic_DNA"/>
</dbReference>
<evidence type="ECO:0000256" key="1">
    <source>
        <dbReference type="SAM" id="SignalP"/>
    </source>
</evidence>
<keyword evidence="1" id="KW-0732">Signal</keyword>
<name>A0A143PEH9_LUTPR</name>
<keyword evidence="3" id="KW-1185">Reference proteome</keyword>
<gene>
    <name evidence="2" type="ORF">LuPra_00089</name>
</gene>
<proteinExistence type="predicted"/>
<organism evidence="2 3">
    <name type="scientific">Luteitalea pratensis</name>
    <dbReference type="NCBI Taxonomy" id="1855912"/>
    <lineage>
        <taxon>Bacteria</taxon>
        <taxon>Pseudomonadati</taxon>
        <taxon>Acidobacteriota</taxon>
        <taxon>Vicinamibacteria</taxon>
        <taxon>Vicinamibacterales</taxon>
        <taxon>Vicinamibacteraceae</taxon>
        <taxon>Luteitalea</taxon>
    </lineage>
</organism>
<dbReference type="AlphaFoldDB" id="A0A143PEH9"/>
<accession>A0A143PEH9</accession>
<feature type="chain" id="PRO_5007511174" evidence="1">
    <location>
        <begin position="39"/>
        <end position="278"/>
    </location>
</feature>
<dbReference type="SUPFAM" id="SSF111364">
    <property type="entry name" value="Tsx-like channel"/>
    <property type="match status" value="1"/>
</dbReference>
<evidence type="ECO:0000313" key="3">
    <source>
        <dbReference type="Proteomes" id="UP000076079"/>
    </source>
</evidence>
<dbReference type="STRING" id="1855912.LuPra_00089"/>
<sequence length="278" mass="30432" precursor="true">MCISFPEMGTPMNVLTHRVIACAILAALWPTCAPSALAQAQQSFTVSNVNIRYGWTFQEPGIAEDVPKNIFTFENTAAGRWWSSYLFVDVLRSWSDADANAKEVYGEWYPTLSLRALSGRERSKGILGDVGVTVGLNTGVRSTGPSPFVVLPGLTFSLNVPGFAFLAVNTVAYIDRGRFQGQPTDCTATAFQVTPSWSLPIRAGKTSLKVNGFVDFTTRHANCAAQILSTPRVMLDLSAYWQKPGVLYVGVDWVYWHNKYGISGLKDNLVLPVVVLVL</sequence>
<reference evidence="3" key="2">
    <citation type="submission" date="2016-04" db="EMBL/GenBank/DDBJ databases">
        <title>First Complete Genome Sequence of a Subdivision 6 Acidobacterium.</title>
        <authorList>
            <person name="Huang S."/>
            <person name="Vieira S."/>
            <person name="Bunk B."/>
            <person name="Riedel T."/>
            <person name="Sproeer C."/>
            <person name="Overmann J."/>
        </authorList>
    </citation>
    <scope>NUCLEOTIDE SEQUENCE [LARGE SCALE GENOMIC DNA]</scope>
    <source>
        <strain evidence="3">DSM 100886 HEG_-6_39</strain>
    </source>
</reference>